<evidence type="ECO:0000313" key="2">
    <source>
        <dbReference type="Proteomes" id="UP000275267"/>
    </source>
</evidence>
<name>A0A3L6TEF4_PANMI</name>
<evidence type="ECO:0008006" key="3">
    <source>
        <dbReference type="Google" id="ProtNLM"/>
    </source>
</evidence>
<reference evidence="2" key="1">
    <citation type="journal article" date="2019" name="Nat. Commun.">
        <title>The genome of broomcorn millet.</title>
        <authorList>
            <person name="Zou C."/>
            <person name="Miki D."/>
            <person name="Li D."/>
            <person name="Tang Q."/>
            <person name="Xiao L."/>
            <person name="Rajput S."/>
            <person name="Deng P."/>
            <person name="Jia W."/>
            <person name="Huang R."/>
            <person name="Zhang M."/>
            <person name="Sun Y."/>
            <person name="Hu J."/>
            <person name="Fu X."/>
            <person name="Schnable P.S."/>
            <person name="Li F."/>
            <person name="Zhang H."/>
            <person name="Feng B."/>
            <person name="Zhu X."/>
            <person name="Liu R."/>
            <person name="Schnable J.C."/>
            <person name="Zhu J.-K."/>
            <person name="Zhang H."/>
        </authorList>
    </citation>
    <scope>NUCLEOTIDE SEQUENCE [LARGE SCALE GENOMIC DNA]</scope>
</reference>
<protein>
    <recommendedName>
        <fullName evidence="3">Rx N-terminal domain-containing protein</fullName>
    </recommendedName>
</protein>
<dbReference type="EMBL" id="PQIB02000002">
    <property type="protein sequence ID" value="RLN35470.1"/>
    <property type="molecule type" value="Genomic_DNA"/>
</dbReference>
<evidence type="ECO:0000313" key="1">
    <source>
        <dbReference type="EMBL" id="RLN35470.1"/>
    </source>
</evidence>
<accession>A0A3L6TEF4</accession>
<dbReference type="OrthoDB" id="695051at2759"/>
<sequence length="118" mass="13658">MAEIVVSAFVEETVSRAVSFVLGKHEKKESESHSLERLEKALSELQFSLERTANLTITDISLLQRRKVLKLAYINGADLLDKHRRQALQKDQDIRQGVKRKQWCKENGPIRPYYDFGD</sequence>
<proteinExistence type="predicted"/>
<gene>
    <name evidence="1" type="ORF">C2845_PM03G19220</name>
</gene>
<comment type="caution">
    <text evidence="1">The sequence shown here is derived from an EMBL/GenBank/DDBJ whole genome shotgun (WGS) entry which is preliminary data.</text>
</comment>
<organism evidence="1 2">
    <name type="scientific">Panicum miliaceum</name>
    <name type="common">Proso millet</name>
    <name type="synonym">Broomcorn millet</name>
    <dbReference type="NCBI Taxonomy" id="4540"/>
    <lineage>
        <taxon>Eukaryota</taxon>
        <taxon>Viridiplantae</taxon>
        <taxon>Streptophyta</taxon>
        <taxon>Embryophyta</taxon>
        <taxon>Tracheophyta</taxon>
        <taxon>Spermatophyta</taxon>
        <taxon>Magnoliopsida</taxon>
        <taxon>Liliopsida</taxon>
        <taxon>Poales</taxon>
        <taxon>Poaceae</taxon>
        <taxon>PACMAD clade</taxon>
        <taxon>Panicoideae</taxon>
        <taxon>Panicodae</taxon>
        <taxon>Paniceae</taxon>
        <taxon>Panicinae</taxon>
        <taxon>Panicum</taxon>
        <taxon>Panicum sect. Panicum</taxon>
    </lineage>
</organism>
<dbReference type="PANTHER" id="PTHR33377">
    <property type="entry name" value="OS10G0134700 PROTEIN-RELATED"/>
    <property type="match status" value="1"/>
</dbReference>
<dbReference type="Proteomes" id="UP000275267">
    <property type="component" value="Unassembled WGS sequence"/>
</dbReference>
<dbReference type="AlphaFoldDB" id="A0A3L6TEF4"/>
<dbReference type="PANTHER" id="PTHR33377:SF4">
    <property type="entry name" value="OS07G0285800 PROTEIN"/>
    <property type="match status" value="1"/>
</dbReference>
<keyword evidence="2" id="KW-1185">Reference proteome</keyword>